<protein>
    <recommendedName>
        <fullName evidence="1">tRNA-modifying protein YgfZ-like beta-barrel domain-containing protein</fullName>
    </recommendedName>
</protein>
<dbReference type="Gene3D" id="3.30.70.1400">
    <property type="entry name" value="Aminomethyltransferase beta-barrel domains"/>
    <property type="match status" value="1"/>
</dbReference>
<dbReference type="EMBL" id="SMGD01000015">
    <property type="protein sequence ID" value="TCK47140.1"/>
    <property type="molecule type" value="Genomic_DNA"/>
</dbReference>
<sequence length="314" mass="34857">MELDKLSTFENLRVGPLTDWSLTRISGADRQTYLQGQLTADIQGLPHGAQTLSGHCDPKGKLWSILRLINAGEWIWMLQPTSAETVQLPELKKYSVFSKVNIEPEAQFCVVAVIGKQAKGFIEQHFGAAIAAQGGLLENGYCLSYVGQPMRYLLIISTEQAQQLSINEGSLNKLWQGLDIAAGLPSLSERTSQEFIPQALNLHLLNAISFTKGCYTGQEIVARAKYRGTNKRATMRFVGQSSQEIENGCDLEMSLNGNWRRCGTVINSYRQDDGYTEVLAVVRKDSEADQSYRLEGQPQSHLTLAHLPYSLDES</sequence>
<dbReference type="InterPro" id="IPR045179">
    <property type="entry name" value="YgfZ/GcvT"/>
</dbReference>
<reference evidence="2 3" key="1">
    <citation type="submission" date="2019-03" db="EMBL/GenBank/DDBJ databases">
        <title>Genomic Encyclopedia of Type Strains, Phase IV (KMG-IV): sequencing the most valuable type-strain genomes for metagenomic binning, comparative biology and taxonomic classification.</title>
        <authorList>
            <person name="Goeker M."/>
        </authorList>
    </citation>
    <scope>NUCLEOTIDE SEQUENCE [LARGE SCALE GENOMIC DNA]</scope>
    <source>
        <strain evidence="2 3">DSM 18577</strain>
    </source>
</reference>
<dbReference type="PANTHER" id="PTHR22602">
    <property type="entry name" value="TRANSFERASE CAF17, MITOCHONDRIAL-RELATED"/>
    <property type="match status" value="1"/>
</dbReference>
<dbReference type="GO" id="GO:0016226">
    <property type="term" value="P:iron-sulfur cluster assembly"/>
    <property type="evidence" value="ECO:0007669"/>
    <property type="project" value="TreeGrafter"/>
</dbReference>
<evidence type="ECO:0000259" key="1">
    <source>
        <dbReference type="Pfam" id="PF21130"/>
    </source>
</evidence>
<dbReference type="RefSeq" id="WP_165872767.1">
    <property type="nucleotide sequence ID" value="NZ_OU594967.1"/>
</dbReference>
<name>A0A4R1J9F3_9GAMM</name>
<dbReference type="InterPro" id="IPR048451">
    <property type="entry name" value="YgfZ_barrel"/>
</dbReference>
<organism evidence="2 3">
    <name type="scientific">Celerinatantimonas diazotrophica</name>
    <dbReference type="NCBI Taxonomy" id="412034"/>
    <lineage>
        <taxon>Bacteria</taxon>
        <taxon>Pseudomonadati</taxon>
        <taxon>Pseudomonadota</taxon>
        <taxon>Gammaproteobacteria</taxon>
        <taxon>Celerinatantimonadaceae</taxon>
        <taxon>Celerinatantimonas</taxon>
    </lineage>
</organism>
<proteinExistence type="predicted"/>
<dbReference type="InterPro" id="IPR017703">
    <property type="entry name" value="YgfZ/GCV_T_CS"/>
</dbReference>
<evidence type="ECO:0000313" key="2">
    <source>
        <dbReference type="EMBL" id="TCK47140.1"/>
    </source>
</evidence>
<dbReference type="NCBIfam" id="NF007110">
    <property type="entry name" value="PRK09559.1"/>
    <property type="match status" value="1"/>
</dbReference>
<feature type="domain" description="tRNA-modifying protein YgfZ-like beta-barrel" evidence="1">
    <location>
        <begin position="230"/>
        <end position="296"/>
    </location>
</feature>
<dbReference type="Proteomes" id="UP000295565">
    <property type="component" value="Unassembled WGS sequence"/>
</dbReference>
<dbReference type="Gene3D" id="3.30.70.1630">
    <property type="match status" value="1"/>
</dbReference>
<dbReference type="SUPFAM" id="SSF101790">
    <property type="entry name" value="Aminomethyltransferase beta-barrel domain"/>
    <property type="match status" value="1"/>
</dbReference>
<comment type="caution">
    <text evidence="2">The sequence shown here is derived from an EMBL/GenBank/DDBJ whole genome shotgun (WGS) entry which is preliminary data.</text>
</comment>
<dbReference type="PANTHER" id="PTHR22602:SF0">
    <property type="entry name" value="TRANSFERASE CAF17, MITOCHONDRIAL-RELATED"/>
    <property type="match status" value="1"/>
</dbReference>
<dbReference type="SUPFAM" id="SSF103025">
    <property type="entry name" value="Folate-binding domain"/>
    <property type="match status" value="1"/>
</dbReference>
<dbReference type="Gene3D" id="2.40.30.160">
    <property type="match status" value="1"/>
</dbReference>
<accession>A0A4R1J9F3</accession>
<gene>
    <name evidence="2" type="ORF">EV690_2839</name>
</gene>
<dbReference type="AlphaFoldDB" id="A0A4R1J9F3"/>
<keyword evidence="3" id="KW-1185">Reference proteome</keyword>
<dbReference type="NCBIfam" id="TIGR03317">
    <property type="entry name" value="ygfZ_signature"/>
    <property type="match status" value="1"/>
</dbReference>
<dbReference type="Pfam" id="PF21130">
    <property type="entry name" value="YgfZ_barrel"/>
    <property type="match status" value="1"/>
</dbReference>
<dbReference type="InterPro" id="IPR029043">
    <property type="entry name" value="GcvT/YgfZ_C"/>
</dbReference>
<evidence type="ECO:0000313" key="3">
    <source>
        <dbReference type="Proteomes" id="UP000295565"/>
    </source>
</evidence>